<name>X0T9Z0_9ZZZZ</name>
<dbReference type="AlphaFoldDB" id="X0T9Z0"/>
<gene>
    <name evidence="1" type="ORF">S01H1_09682</name>
</gene>
<reference evidence="1" key="1">
    <citation type="journal article" date="2014" name="Front. Microbiol.">
        <title>High frequency of phylogenetically diverse reductive dehalogenase-homologous genes in deep subseafloor sedimentary metagenomes.</title>
        <authorList>
            <person name="Kawai M."/>
            <person name="Futagami T."/>
            <person name="Toyoda A."/>
            <person name="Takaki Y."/>
            <person name="Nishi S."/>
            <person name="Hori S."/>
            <person name="Arai W."/>
            <person name="Tsubouchi T."/>
            <person name="Morono Y."/>
            <person name="Uchiyama I."/>
            <person name="Ito T."/>
            <person name="Fujiyama A."/>
            <person name="Inagaki F."/>
            <person name="Takami H."/>
        </authorList>
    </citation>
    <scope>NUCLEOTIDE SEQUENCE</scope>
    <source>
        <strain evidence="1">Expedition CK06-06</strain>
    </source>
</reference>
<accession>X0T9Z0</accession>
<protein>
    <submittedName>
        <fullName evidence="1">Uncharacterized protein</fullName>
    </submittedName>
</protein>
<sequence length="64" mass="7849">MTSICRDYQLTYTDKGHPSCKFYGDGGACRRQDKFMCWDYLYFYEGRKYLKDMDLEKHEWRIGK</sequence>
<organism evidence="1">
    <name type="scientific">marine sediment metagenome</name>
    <dbReference type="NCBI Taxonomy" id="412755"/>
    <lineage>
        <taxon>unclassified sequences</taxon>
        <taxon>metagenomes</taxon>
        <taxon>ecological metagenomes</taxon>
    </lineage>
</organism>
<dbReference type="EMBL" id="BARS01004946">
    <property type="protein sequence ID" value="GAF84977.1"/>
    <property type="molecule type" value="Genomic_DNA"/>
</dbReference>
<evidence type="ECO:0000313" key="1">
    <source>
        <dbReference type="EMBL" id="GAF84977.1"/>
    </source>
</evidence>
<comment type="caution">
    <text evidence="1">The sequence shown here is derived from an EMBL/GenBank/DDBJ whole genome shotgun (WGS) entry which is preliminary data.</text>
</comment>
<proteinExistence type="predicted"/>